<organism evidence="9 10">
    <name type="scientific">Tepidibacter formicigenes DSM 15518</name>
    <dbReference type="NCBI Taxonomy" id="1123349"/>
    <lineage>
        <taxon>Bacteria</taxon>
        <taxon>Bacillati</taxon>
        <taxon>Bacillota</taxon>
        <taxon>Clostridia</taxon>
        <taxon>Peptostreptococcales</taxon>
        <taxon>Peptostreptococcaceae</taxon>
        <taxon>Tepidibacter</taxon>
    </lineage>
</organism>
<evidence type="ECO:0000256" key="1">
    <source>
        <dbReference type="ARBA" id="ARBA00001974"/>
    </source>
</evidence>
<evidence type="ECO:0000256" key="3">
    <source>
        <dbReference type="ARBA" id="ARBA00006743"/>
    </source>
</evidence>
<comment type="similarity">
    <text evidence="3 8">Belongs to the methylenetetrahydrofolate reductase family.</text>
</comment>
<dbReference type="OrthoDB" id="9803687at2"/>
<dbReference type="PANTHER" id="PTHR45754:SF3">
    <property type="entry name" value="METHYLENETETRAHYDROFOLATE REDUCTASE (NADPH)"/>
    <property type="match status" value="1"/>
</dbReference>
<comment type="cofactor">
    <cofactor evidence="1 8">
        <name>FAD</name>
        <dbReference type="ChEBI" id="CHEBI:57692"/>
    </cofactor>
</comment>
<dbReference type="GO" id="GO:0005829">
    <property type="term" value="C:cytosol"/>
    <property type="evidence" value="ECO:0007669"/>
    <property type="project" value="TreeGrafter"/>
</dbReference>
<sequence length="311" mass="33953">MSLLRKALKNGEFGVTAEMAPPKGIDFSHLIECAKAIKGRVHGVNVTDFQSAVMRTTSLATCKILKDHGLEPVLQMTGRDRNRIAIQGELLSAGLFEIKNMLALTGDHTVVGDHPGAKPVYDLDSVGILQTAATLMDGKDMVGNELKGKPDFFLGACVTPRYAPLEVQILKMEKKINAGAKFFQTQAVYDLDTMREFREKTKHLDCKVLAGIIPLKNVGMARFMNANVPGIYVPEDVIQRIKDSANNVEIPNGATEKEVKKLKAYARVQEGIKIAGEFIKQLREENLCDGVHIMAIGAEENIPAILDAAGL</sequence>
<name>A0A1M6KT59_9FIRM</name>
<keyword evidence="6 8" id="KW-0560">Oxidoreductase</keyword>
<dbReference type="STRING" id="1123349.SAMN02744037_00469"/>
<protein>
    <recommendedName>
        <fullName evidence="8">Methylenetetrahydrofolate reductase</fullName>
    </recommendedName>
</protein>
<dbReference type="Gene3D" id="3.20.20.220">
    <property type="match status" value="1"/>
</dbReference>
<dbReference type="RefSeq" id="WP_072886891.1">
    <property type="nucleotide sequence ID" value="NZ_FRAE01000008.1"/>
</dbReference>
<dbReference type="Pfam" id="PF02219">
    <property type="entry name" value="MTHFR"/>
    <property type="match status" value="1"/>
</dbReference>
<keyword evidence="5 8" id="KW-0274">FAD</keyword>
<accession>A0A1M6KT59</accession>
<evidence type="ECO:0000256" key="4">
    <source>
        <dbReference type="ARBA" id="ARBA00022630"/>
    </source>
</evidence>
<dbReference type="InterPro" id="IPR003171">
    <property type="entry name" value="Mehydrof_redctse-like"/>
</dbReference>
<dbReference type="GO" id="GO:0009086">
    <property type="term" value="P:methionine biosynthetic process"/>
    <property type="evidence" value="ECO:0007669"/>
    <property type="project" value="TreeGrafter"/>
</dbReference>
<evidence type="ECO:0000313" key="10">
    <source>
        <dbReference type="Proteomes" id="UP000242497"/>
    </source>
</evidence>
<evidence type="ECO:0000256" key="8">
    <source>
        <dbReference type="RuleBase" id="RU003862"/>
    </source>
</evidence>
<evidence type="ECO:0000256" key="7">
    <source>
        <dbReference type="ARBA" id="ARBA00048628"/>
    </source>
</evidence>
<evidence type="ECO:0000256" key="5">
    <source>
        <dbReference type="ARBA" id="ARBA00022827"/>
    </source>
</evidence>
<dbReference type="Proteomes" id="UP000242497">
    <property type="component" value="Unassembled WGS sequence"/>
</dbReference>
<keyword evidence="4 8" id="KW-0285">Flavoprotein</keyword>
<dbReference type="PANTHER" id="PTHR45754">
    <property type="entry name" value="METHYLENETETRAHYDROFOLATE REDUCTASE"/>
    <property type="match status" value="1"/>
</dbReference>
<dbReference type="CDD" id="cd00537">
    <property type="entry name" value="MTHFR"/>
    <property type="match status" value="1"/>
</dbReference>
<dbReference type="GO" id="GO:0035999">
    <property type="term" value="P:tetrahydrofolate interconversion"/>
    <property type="evidence" value="ECO:0007669"/>
    <property type="project" value="UniProtKB-UniPathway"/>
</dbReference>
<dbReference type="SUPFAM" id="SSF51730">
    <property type="entry name" value="FAD-linked oxidoreductase"/>
    <property type="match status" value="1"/>
</dbReference>
<dbReference type="UniPathway" id="UPA00193"/>
<dbReference type="InterPro" id="IPR029041">
    <property type="entry name" value="FAD-linked_oxidoreductase-like"/>
</dbReference>
<keyword evidence="10" id="KW-1185">Reference proteome</keyword>
<comment type="catalytic activity">
    <reaction evidence="7">
        <text>(6S)-5-methyl-5,6,7,8-tetrahydrofolate + NAD(+) = (6R)-5,10-methylene-5,6,7,8-tetrahydrofolate + NADH + H(+)</text>
        <dbReference type="Rhea" id="RHEA:19821"/>
        <dbReference type="ChEBI" id="CHEBI:15378"/>
        <dbReference type="ChEBI" id="CHEBI:15636"/>
        <dbReference type="ChEBI" id="CHEBI:18608"/>
        <dbReference type="ChEBI" id="CHEBI:57540"/>
        <dbReference type="ChEBI" id="CHEBI:57945"/>
        <dbReference type="EC" id="1.5.1.54"/>
    </reaction>
    <physiologicalReaction direction="right-to-left" evidence="7">
        <dbReference type="Rhea" id="RHEA:19823"/>
    </physiologicalReaction>
</comment>
<reference evidence="10" key="1">
    <citation type="submission" date="2016-11" db="EMBL/GenBank/DDBJ databases">
        <authorList>
            <person name="Varghese N."/>
            <person name="Submissions S."/>
        </authorList>
    </citation>
    <scope>NUCLEOTIDE SEQUENCE [LARGE SCALE GENOMIC DNA]</scope>
    <source>
        <strain evidence="10">DSM 15518</strain>
    </source>
</reference>
<proteinExistence type="inferred from homology"/>
<gene>
    <name evidence="9" type="ORF">SAMN02744037_00469</name>
</gene>
<dbReference type="GO" id="GO:0106312">
    <property type="term" value="F:methylenetetrahydrofolate reductase (NADH) activity"/>
    <property type="evidence" value="ECO:0007669"/>
    <property type="project" value="UniProtKB-EC"/>
</dbReference>
<evidence type="ECO:0000256" key="2">
    <source>
        <dbReference type="ARBA" id="ARBA00004777"/>
    </source>
</evidence>
<evidence type="ECO:0000256" key="6">
    <source>
        <dbReference type="ARBA" id="ARBA00023002"/>
    </source>
</evidence>
<comment type="pathway">
    <text evidence="2 8">One-carbon metabolism; tetrahydrofolate interconversion.</text>
</comment>
<dbReference type="EMBL" id="FRAE01000008">
    <property type="protein sequence ID" value="SHJ62141.1"/>
    <property type="molecule type" value="Genomic_DNA"/>
</dbReference>
<dbReference type="GO" id="GO:0071949">
    <property type="term" value="F:FAD binding"/>
    <property type="evidence" value="ECO:0007669"/>
    <property type="project" value="TreeGrafter"/>
</dbReference>
<dbReference type="AlphaFoldDB" id="A0A1M6KT59"/>
<evidence type="ECO:0000313" key="9">
    <source>
        <dbReference type="EMBL" id="SHJ62141.1"/>
    </source>
</evidence>